<keyword evidence="3" id="KW-1185">Reference proteome</keyword>
<reference evidence="2 3" key="1">
    <citation type="journal article" date="2018" name="Mol. Plant">
        <title>The genome of Artemisia annua provides insight into the evolution of Asteraceae family and artemisinin biosynthesis.</title>
        <authorList>
            <person name="Shen Q."/>
            <person name="Zhang L."/>
            <person name="Liao Z."/>
            <person name="Wang S."/>
            <person name="Yan T."/>
            <person name="Shi P."/>
            <person name="Liu M."/>
            <person name="Fu X."/>
            <person name="Pan Q."/>
            <person name="Wang Y."/>
            <person name="Lv Z."/>
            <person name="Lu X."/>
            <person name="Zhang F."/>
            <person name="Jiang W."/>
            <person name="Ma Y."/>
            <person name="Chen M."/>
            <person name="Hao X."/>
            <person name="Li L."/>
            <person name="Tang Y."/>
            <person name="Lv G."/>
            <person name="Zhou Y."/>
            <person name="Sun X."/>
            <person name="Brodelius P.E."/>
            <person name="Rose J.K.C."/>
            <person name="Tang K."/>
        </authorList>
    </citation>
    <scope>NUCLEOTIDE SEQUENCE [LARGE SCALE GENOMIC DNA]</scope>
    <source>
        <strain evidence="3">cv. Huhao1</strain>
        <tissue evidence="2">Leaf</tissue>
    </source>
</reference>
<gene>
    <name evidence="2" type="ORF">CTI12_AA107350</name>
</gene>
<evidence type="ECO:0000313" key="2">
    <source>
        <dbReference type="EMBL" id="PWA89809.1"/>
    </source>
</evidence>
<comment type="caution">
    <text evidence="2">The sequence shown here is derived from an EMBL/GenBank/DDBJ whole genome shotgun (WGS) entry which is preliminary data.</text>
</comment>
<evidence type="ECO:0000256" key="1">
    <source>
        <dbReference type="SAM" id="MobiDB-lite"/>
    </source>
</evidence>
<dbReference type="AlphaFoldDB" id="A0A2U1PVL5"/>
<proteinExistence type="predicted"/>
<organism evidence="2 3">
    <name type="scientific">Artemisia annua</name>
    <name type="common">Sweet wormwood</name>
    <dbReference type="NCBI Taxonomy" id="35608"/>
    <lineage>
        <taxon>Eukaryota</taxon>
        <taxon>Viridiplantae</taxon>
        <taxon>Streptophyta</taxon>
        <taxon>Embryophyta</taxon>
        <taxon>Tracheophyta</taxon>
        <taxon>Spermatophyta</taxon>
        <taxon>Magnoliopsida</taxon>
        <taxon>eudicotyledons</taxon>
        <taxon>Gunneridae</taxon>
        <taxon>Pentapetalae</taxon>
        <taxon>asterids</taxon>
        <taxon>campanulids</taxon>
        <taxon>Asterales</taxon>
        <taxon>Asteraceae</taxon>
        <taxon>Asteroideae</taxon>
        <taxon>Anthemideae</taxon>
        <taxon>Artemisiinae</taxon>
        <taxon>Artemisia</taxon>
    </lineage>
</organism>
<sequence length="248" mass="27398">MAAQFVEGAERDHLASPPPPPPAAQAFPMPNGQEQTDIVYITAQQAGPINNNYMPEGSGAMGPVGDVAHPDCGCDFLEKRVGEGAKAIHVPVIFYIRKNNSGVGMDELKLKVLLRFLSGSNAKIYISKEWSSGGKFPAVGAAPYIHVGHFKAHHEIAPAVAIRNAIHVSIAHPLPMPHMGIVQPNQLPPQFRDKTFVFLTLEEHQQRDQRYMVVFISFGWNLFAKFLSYRYPGKKRHMETAFGIQMDA</sequence>
<accession>A0A2U1PVL5</accession>
<dbReference type="Proteomes" id="UP000245207">
    <property type="component" value="Unassembled WGS sequence"/>
</dbReference>
<feature type="region of interest" description="Disordered" evidence="1">
    <location>
        <begin position="1"/>
        <end position="30"/>
    </location>
</feature>
<evidence type="ECO:0000313" key="3">
    <source>
        <dbReference type="Proteomes" id="UP000245207"/>
    </source>
</evidence>
<name>A0A2U1PVL5_ARTAN</name>
<dbReference type="EMBL" id="PKPP01000684">
    <property type="protein sequence ID" value="PWA89809.1"/>
    <property type="molecule type" value="Genomic_DNA"/>
</dbReference>
<protein>
    <submittedName>
        <fullName evidence="2">Double-stranded RNA-binding</fullName>
    </submittedName>
</protein>